<dbReference type="Pfam" id="PF25149">
    <property type="entry name" value="DUF7825"/>
    <property type="match status" value="1"/>
</dbReference>
<proteinExistence type="predicted"/>
<dbReference type="AlphaFoldDB" id="A0A3D9CMZ3"/>
<reference evidence="4 5" key="1">
    <citation type="journal article" date="2007" name="Int. J. Syst. Evol. Microbiol.">
        <title>Chryseobacterium flavum sp. nov., isolated from polluted soil.</title>
        <authorList>
            <person name="Zhou Y."/>
            <person name="Dong J."/>
            <person name="Wang X."/>
            <person name="Huang X."/>
            <person name="Zhang K.Y."/>
            <person name="Zhang Y.Q."/>
            <person name="Guo Y.F."/>
            <person name="Lai R."/>
            <person name="Li W.J."/>
        </authorList>
    </citation>
    <scope>NUCLEOTIDE SEQUENCE [LARGE SCALE GENOMIC DNA]</scope>
    <source>
        <strain evidence="4 5">KCTC 12877</strain>
    </source>
</reference>
<dbReference type="Pfam" id="PF20103">
    <property type="entry name" value="DUF6493"/>
    <property type="match status" value="1"/>
</dbReference>
<gene>
    <name evidence="4" type="ORF">DRF59_09100</name>
</gene>
<keyword evidence="5" id="KW-1185">Reference proteome</keyword>
<feature type="domain" description="DUF7825" evidence="3">
    <location>
        <begin position="620"/>
        <end position="840"/>
    </location>
</feature>
<name>A0A3D9CMZ3_9FLAO</name>
<evidence type="ECO:0000259" key="3">
    <source>
        <dbReference type="Pfam" id="PF25149"/>
    </source>
</evidence>
<comment type="caution">
    <text evidence="4">The sequence shown here is derived from an EMBL/GenBank/DDBJ whole genome shotgun (WGS) entry which is preliminary data.</text>
</comment>
<dbReference type="InterPro" id="IPR056727">
    <property type="entry name" value="DUF7825"/>
</dbReference>
<evidence type="ECO:0000259" key="1">
    <source>
        <dbReference type="Pfam" id="PF20103"/>
    </source>
</evidence>
<organism evidence="4 5">
    <name type="scientific">Chryseobacterium flavum</name>
    <dbReference type="NCBI Taxonomy" id="415851"/>
    <lineage>
        <taxon>Bacteria</taxon>
        <taxon>Pseudomonadati</taxon>
        <taxon>Bacteroidota</taxon>
        <taxon>Flavobacteriia</taxon>
        <taxon>Flavobacteriales</taxon>
        <taxon>Weeksellaceae</taxon>
        <taxon>Chryseobacterium group</taxon>
        <taxon>Chryseobacterium</taxon>
    </lineage>
</organism>
<evidence type="ECO:0000313" key="5">
    <source>
        <dbReference type="Proteomes" id="UP000256769"/>
    </source>
</evidence>
<feature type="domain" description="DUF7824" evidence="2">
    <location>
        <begin position="380"/>
        <end position="585"/>
    </location>
</feature>
<dbReference type="Proteomes" id="UP000256769">
    <property type="component" value="Unassembled WGS sequence"/>
</dbReference>
<dbReference type="Pfam" id="PF25148">
    <property type="entry name" value="DUF7824"/>
    <property type="match status" value="1"/>
</dbReference>
<dbReference type="EMBL" id="QNUE01000006">
    <property type="protein sequence ID" value="REC67100.1"/>
    <property type="molecule type" value="Genomic_DNA"/>
</dbReference>
<evidence type="ECO:0000259" key="2">
    <source>
        <dbReference type="Pfam" id="PF25148"/>
    </source>
</evidence>
<dbReference type="InterPro" id="IPR045472">
    <property type="entry name" value="DUF6493"/>
</dbReference>
<evidence type="ECO:0000313" key="4">
    <source>
        <dbReference type="EMBL" id="REC67100.1"/>
    </source>
</evidence>
<feature type="domain" description="DUF6493" evidence="1">
    <location>
        <begin position="3"/>
        <end position="276"/>
    </location>
</feature>
<dbReference type="InterPro" id="IPR056726">
    <property type="entry name" value="DUF7824"/>
</dbReference>
<sequence length="847" mass="98889">MLIEEEFKAIYLNYKIKEIISFLKKLTPKDKKEIAVLLKKHINKEWGHNSISVLAALVCCKTKNEYEKVSPGYYSWPVPLIDELFEFYVPEWISESHSFLEEINYLKVLEWEQKGYFTLNEGMRALLLSSSLISKGSFDEIISKYPVTLHSHIWLLFEHESNIMVQYDEERSWKKIIKKLVQENRIDRFRVLKSSIRAISFNFSKEQNTWFLDLFSCLEPKENEILALQEELFLVFQSVQHSLFPGILKVLNQVVEEKEFKTELFLHAVEPLLTLSAKNVLNGLLLILEKIIKSNKQYSEEVCILLMPVFLNKDKTIQTKGAKIIGKYGDPQSSGITKELQSYKSSLLADAHSLLDRFLTEEVRNHEEFGYEALSWHIPEPIASVATVEDFIFLASQVFNSYETHSADQFLDALMRLNNELEEEHFDQLEPAFKAAFKLKGTGGLKHLLATFFINYGLLKQKTPSSVLLQARLEFPRLENWGEKRTPFIFKAYQKLLLAVFDKLKQGKNLPLLSVPDQTPCWISADRLIDKLRAYQDEKEQPVLFDLQAALLRVKKDNLADAEQYAEKQLDVQYRSFLKPLFDQNYFRDHYDHTYLDGNFEWKPGSRKIYKWNNTEEIPQLLIMIENQKELPENAAFLDYLFNSYHDIYQDDLNYILYSAPYFSGSVFAKKYNETLSNQVYQYDIKGNIAFLNAWMKLNLPFQPVHYLFLTAGLLNKDRAFSDIAFEVLINRMLSDDFNIRLLGKLLGENISFQMSSVKRLTDGLSGYINLTATHNQGFEKMLTTILTGIGKPVFNLKKILELYYELLNLNHSEMDEAIADQLNEWEKENNLKKIIHQIKTHERKTI</sequence>
<dbReference type="OrthoDB" id="1236885at2"/>
<dbReference type="RefSeq" id="WP_115958919.1">
    <property type="nucleotide sequence ID" value="NZ_CBCRVL010000006.1"/>
</dbReference>
<protein>
    <submittedName>
        <fullName evidence="4">Uncharacterized protein</fullName>
    </submittedName>
</protein>
<accession>A0A3D9CMZ3</accession>